<dbReference type="Proteomes" id="UP001172731">
    <property type="component" value="Unassembled WGS sequence"/>
</dbReference>
<dbReference type="RefSeq" id="WP_301135271.1">
    <property type="nucleotide sequence ID" value="NZ_BAAAUQ010000016.1"/>
</dbReference>
<evidence type="ECO:0000313" key="9">
    <source>
        <dbReference type="Proteomes" id="UP001172731"/>
    </source>
</evidence>
<evidence type="ECO:0000256" key="1">
    <source>
        <dbReference type="ARBA" id="ARBA00001974"/>
    </source>
</evidence>
<proteinExistence type="inferred from homology"/>
<keyword evidence="6" id="KW-0560">Oxidoreductase</keyword>
<evidence type="ECO:0000256" key="4">
    <source>
        <dbReference type="ARBA" id="ARBA00022827"/>
    </source>
</evidence>
<protein>
    <submittedName>
        <fullName evidence="8">NAD(P)/FAD-dependent oxidoreductase</fullName>
    </submittedName>
</protein>
<dbReference type="InterPro" id="IPR050775">
    <property type="entry name" value="FAD-binding_Monooxygenases"/>
</dbReference>
<evidence type="ECO:0000256" key="2">
    <source>
        <dbReference type="ARBA" id="ARBA00010139"/>
    </source>
</evidence>
<comment type="cofactor">
    <cofactor evidence="1">
        <name>FAD</name>
        <dbReference type="ChEBI" id="CHEBI:57692"/>
    </cofactor>
</comment>
<dbReference type="PRINTS" id="PR00411">
    <property type="entry name" value="PNDRDTASEI"/>
</dbReference>
<dbReference type="Pfam" id="PF13738">
    <property type="entry name" value="Pyr_redox_3"/>
    <property type="match status" value="1"/>
</dbReference>
<organism evidence="8 9">
    <name type="scientific">Microbacterium aurantiacum</name>
    <dbReference type="NCBI Taxonomy" id="162393"/>
    <lineage>
        <taxon>Bacteria</taxon>
        <taxon>Bacillati</taxon>
        <taxon>Actinomycetota</taxon>
        <taxon>Actinomycetes</taxon>
        <taxon>Micrococcales</taxon>
        <taxon>Microbacteriaceae</taxon>
        <taxon>Microbacterium</taxon>
    </lineage>
</organism>
<comment type="caution">
    <text evidence="8">The sequence shown here is derived from an EMBL/GenBank/DDBJ whole genome shotgun (WGS) entry which is preliminary data.</text>
</comment>
<evidence type="ECO:0000256" key="3">
    <source>
        <dbReference type="ARBA" id="ARBA00022630"/>
    </source>
</evidence>
<sequence length="535" mass="59139">MSADAVIVGAGFAGLYALYKLRGLGLETVAIERGEGVGGTWYWNRYPGARCDIESAYYSYSFSDELQDEWDWTEKYATQPEILAYLQHVADRFDLVRDIRFAEEVLSAEYDEASARWRVTTTKARIDCRFVVFATGCLSVPKSPEIPGLADFAGDLLRTHEWPTHVPDLAGRRVGLIGTGSSGIQVAPLLAEQAGHLTVFQRTANFSVPAHNAPLDPVEWARTKGNYRALRERSRWSASGSVPLDIEPVPALSVSEQERTSRYEERWRIGGMKFLQVFGDIYTDRAANDTAADFVRAKIADIVEDPRVARMLMPTDHPIGTKRICTDTDYYRMFNRPDVALVDVRDDPIVRIDVNGVVTDSGPHPLDVLVLATGFDAMTGALLKIDIRGRDGTRLRDHWSEGPVSYLGIAISGFPNLFMITGPGSPSVISNMVTSIEQHVDWIAEHIRFLDTHAVAASEALPDAELEWVAHVRDQAEATLYGEAASWYVGANVPGKPRVFMPYVGGVGTYRARCDEIAAEGYRGFALRSSADVSP</sequence>
<dbReference type="Gene3D" id="3.50.50.60">
    <property type="entry name" value="FAD/NAD(P)-binding domain"/>
    <property type="match status" value="3"/>
</dbReference>
<accession>A0ABT8FVW3</accession>
<keyword evidence="4" id="KW-0274">FAD</keyword>
<comment type="similarity">
    <text evidence="2">Belongs to the FAD-binding monooxygenase family.</text>
</comment>
<evidence type="ECO:0000256" key="6">
    <source>
        <dbReference type="ARBA" id="ARBA00023002"/>
    </source>
</evidence>
<reference evidence="8" key="1">
    <citation type="submission" date="2021-06" db="EMBL/GenBank/DDBJ databases">
        <title>Genome-based taxonomic framework of Microbacterium strains isolated from marine environment, the description of four new species and reclassification of four preexisting species.</title>
        <authorList>
            <person name="Lee S.D."/>
            <person name="Kim S.-M."/>
            <person name="Byeon Y.-S."/>
            <person name="Yang H.L."/>
            <person name="Kim I.S."/>
        </authorList>
    </citation>
    <scope>NUCLEOTIDE SEQUENCE</scope>
    <source>
        <strain evidence="8">KACC 20510</strain>
    </source>
</reference>
<name>A0ABT8FVW3_9MICO</name>
<gene>
    <name evidence="8" type="ORF">KZC48_13280</name>
</gene>
<dbReference type="SUPFAM" id="SSF51905">
    <property type="entry name" value="FAD/NAD(P)-binding domain"/>
    <property type="match status" value="1"/>
</dbReference>
<evidence type="ECO:0000313" key="8">
    <source>
        <dbReference type="EMBL" id="MDN4465360.1"/>
    </source>
</evidence>
<dbReference type="InterPro" id="IPR036188">
    <property type="entry name" value="FAD/NAD-bd_sf"/>
</dbReference>
<dbReference type="EMBL" id="JAHWXI010000018">
    <property type="protein sequence ID" value="MDN4465360.1"/>
    <property type="molecule type" value="Genomic_DNA"/>
</dbReference>
<keyword evidence="9" id="KW-1185">Reference proteome</keyword>
<evidence type="ECO:0000256" key="7">
    <source>
        <dbReference type="ARBA" id="ARBA00023033"/>
    </source>
</evidence>
<keyword evidence="7" id="KW-0503">Monooxygenase</keyword>
<keyword evidence="5" id="KW-0521">NADP</keyword>
<evidence type="ECO:0000256" key="5">
    <source>
        <dbReference type="ARBA" id="ARBA00022857"/>
    </source>
</evidence>
<keyword evidence="3" id="KW-0285">Flavoprotein</keyword>
<dbReference type="PANTHER" id="PTHR43098">
    <property type="entry name" value="L-ORNITHINE N(5)-MONOOXYGENASE-RELATED"/>
    <property type="match status" value="1"/>
</dbReference>
<dbReference type="PANTHER" id="PTHR43098:SF3">
    <property type="entry name" value="L-ORNITHINE N(5)-MONOOXYGENASE-RELATED"/>
    <property type="match status" value="1"/>
</dbReference>